<evidence type="ECO:0000256" key="6">
    <source>
        <dbReference type="ARBA" id="ARBA00022692"/>
    </source>
</evidence>
<evidence type="ECO:0000256" key="9">
    <source>
        <dbReference type="ARBA" id="ARBA00023237"/>
    </source>
</evidence>
<dbReference type="Proteomes" id="UP000192721">
    <property type="component" value="Unassembled WGS sequence"/>
</dbReference>
<evidence type="ECO:0000256" key="2">
    <source>
        <dbReference type="ARBA" id="ARBA00008064"/>
    </source>
</evidence>
<dbReference type="PANTHER" id="PTHR30451">
    <property type="entry name" value="OUTER MEMBRANE USHER PROTEIN"/>
    <property type="match status" value="1"/>
</dbReference>
<comment type="similarity">
    <text evidence="2">Belongs to the fimbrial export usher family.</text>
</comment>
<keyword evidence="9" id="KW-0998">Cell outer membrane</keyword>
<keyword evidence="6" id="KW-0812">Transmembrane</keyword>
<dbReference type="PANTHER" id="PTHR30451:SF21">
    <property type="entry name" value="FIMBRIAL USHER DOMAIN-CONTAINING PROTEIN YDET-RELATED"/>
    <property type="match status" value="1"/>
</dbReference>
<keyword evidence="8" id="KW-0472">Membrane</keyword>
<feature type="compositionally biased region" description="Polar residues" evidence="10">
    <location>
        <begin position="593"/>
        <end position="602"/>
    </location>
</feature>
<feature type="region of interest" description="Disordered" evidence="10">
    <location>
        <begin position="582"/>
        <end position="602"/>
    </location>
</feature>
<sequence>MMASIKNTMSCDRIVFFKLKRIATSIIFGLFWAPASAEKLDFSFMQGGGETERRQWKALEDHPAAGLYYLDVSLNERKTGRYTLKVSMEDENGLCLSMDWLKKAKIFIDEKYFRGAYDSNRLCYVLSKANDTRVELDIATQSLSLTLPQISLVDIPVDTEWDYGVTALKLNYNGNFNVDQLGINSFAAGTLSANLGQWTINGNATASSGSREVSVVSASKPLKSIGGDLVIGKVQAGSSLLGNASIYGAMLSSNNSMRPNEIGYSPVFSGVAKSYARVTLMQAGSTIYSEPIPPGPFAIRNAKLLNSGDVTMIISEENGEKSHELFPLTVMTGLLTPGKSSYSLSFGKQDKVENSQQALGSVFSASYGYGLSDYTVKGDALLNSYYQGFAVSMASNLGKWGGVSVSGAYARALYEKQKNRQGSIGQLNYSNSFQSGTNLRIGWSRKLSQDYIDFSNLISSYSSNKQESKNLVRRNQLNININHNLNRKMGFGFSGWRRDYWQSNRVESGYSGTLTTQIKGISLSLGASVNRSSRGSSRQLSVLLSTSIPLMLFERKVSTFGSIRTALDGGASVSGGLSAPLDERTSISSSSSLTTDRNIQSSLSGSYSGDKANLAMNINQSPRSTTGSVSITGSVLALPTKSAVILSREATDTVAVINVKNTGGVKVIGGSAESDENGNLVVPLNSYQNNLIAVDSSTLPNSVELNETSQSVIPSHKSVTWIDFDTKLIQRYIFQIRKADGSFVPSGTWAYSKDGGLIGFIAQNGVLMINAEERLDELRVGDQCMIGASKIEHVANLQEVVCE</sequence>
<evidence type="ECO:0000256" key="1">
    <source>
        <dbReference type="ARBA" id="ARBA00004571"/>
    </source>
</evidence>
<evidence type="ECO:0000256" key="4">
    <source>
        <dbReference type="ARBA" id="ARBA00022452"/>
    </source>
</evidence>
<accession>A0A1W0CAB0</accession>
<dbReference type="SUPFAM" id="SSF141729">
    <property type="entry name" value="FimD N-terminal domain-like"/>
    <property type="match status" value="1"/>
</dbReference>
<dbReference type="Gene3D" id="3.10.20.410">
    <property type="match status" value="1"/>
</dbReference>
<evidence type="ECO:0000256" key="3">
    <source>
        <dbReference type="ARBA" id="ARBA00022448"/>
    </source>
</evidence>
<keyword evidence="7" id="KW-0732">Signal</keyword>
<proteinExistence type="inferred from homology"/>
<dbReference type="InterPro" id="IPR042186">
    <property type="entry name" value="FimD_plug_dom"/>
</dbReference>
<dbReference type="EMBL" id="MUKV01000058">
    <property type="protein sequence ID" value="OQS31666.1"/>
    <property type="molecule type" value="Genomic_DNA"/>
</dbReference>
<name>A0A1W0CAB0_9NEIS</name>
<dbReference type="Pfam" id="PF13954">
    <property type="entry name" value="PapC_N"/>
    <property type="match status" value="1"/>
</dbReference>
<dbReference type="AlphaFoldDB" id="A0A1W0CAB0"/>
<evidence type="ECO:0000256" key="10">
    <source>
        <dbReference type="SAM" id="MobiDB-lite"/>
    </source>
</evidence>
<organism evidence="12 13">
    <name type="scientific">Chromobacterium haemolyticum</name>
    <dbReference type="NCBI Taxonomy" id="394935"/>
    <lineage>
        <taxon>Bacteria</taxon>
        <taxon>Pseudomonadati</taxon>
        <taxon>Pseudomonadota</taxon>
        <taxon>Betaproteobacteria</taxon>
        <taxon>Neisseriales</taxon>
        <taxon>Chromobacteriaceae</taxon>
        <taxon>Chromobacterium</taxon>
    </lineage>
</organism>
<dbReference type="Gene3D" id="2.60.40.2610">
    <property type="entry name" value="Outer membrane usher protein FimD, plug domain"/>
    <property type="match status" value="1"/>
</dbReference>
<dbReference type="Gene3D" id="2.60.40.3110">
    <property type="match status" value="1"/>
</dbReference>
<dbReference type="InterPro" id="IPR037224">
    <property type="entry name" value="PapC_N_sf"/>
</dbReference>
<keyword evidence="5" id="KW-1029">Fimbrium biogenesis</keyword>
<comment type="caution">
    <text evidence="12">The sequence shown here is derived from an EMBL/GenBank/DDBJ whole genome shotgun (WGS) entry which is preliminary data.</text>
</comment>
<dbReference type="GO" id="GO:0009279">
    <property type="term" value="C:cell outer membrane"/>
    <property type="evidence" value="ECO:0007669"/>
    <property type="project" value="UniProtKB-SubCell"/>
</dbReference>
<dbReference type="InterPro" id="IPR000015">
    <property type="entry name" value="Fimb_usher"/>
</dbReference>
<keyword evidence="3" id="KW-0813">Transport</keyword>
<evidence type="ECO:0000313" key="13">
    <source>
        <dbReference type="Proteomes" id="UP000192721"/>
    </source>
</evidence>
<dbReference type="GO" id="GO:0015473">
    <property type="term" value="F:fimbrial usher porin activity"/>
    <property type="evidence" value="ECO:0007669"/>
    <property type="project" value="InterPro"/>
</dbReference>
<comment type="subcellular location">
    <subcellularLocation>
        <location evidence="1">Cell outer membrane</location>
        <topology evidence="1">Multi-pass membrane protein</topology>
    </subcellularLocation>
</comment>
<evidence type="ECO:0000313" key="12">
    <source>
        <dbReference type="EMBL" id="OQS31666.1"/>
    </source>
</evidence>
<dbReference type="InterPro" id="IPR025885">
    <property type="entry name" value="PapC_N"/>
</dbReference>
<feature type="domain" description="PapC N-terminal" evidence="11">
    <location>
        <begin position="61"/>
        <end position="175"/>
    </location>
</feature>
<keyword evidence="4" id="KW-1134">Transmembrane beta strand</keyword>
<gene>
    <name evidence="12" type="ORF">B0T45_22650</name>
</gene>
<evidence type="ECO:0000256" key="5">
    <source>
        <dbReference type="ARBA" id="ARBA00022558"/>
    </source>
</evidence>
<evidence type="ECO:0000256" key="7">
    <source>
        <dbReference type="ARBA" id="ARBA00022729"/>
    </source>
</evidence>
<reference evidence="12 13" key="1">
    <citation type="submission" date="2017-02" db="EMBL/GenBank/DDBJ databases">
        <title>Chromobacterium haemolyticum H5244.</title>
        <authorList>
            <person name="Gulvik C.A."/>
        </authorList>
    </citation>
    <scope>NUCLEOTIDE SEQUENCE [LARGE SCALE GENOMIC DNA]</scope>
    <source>
        <strain evidence="12 13">H5244</strain>
    </source>
</reference>
<dbReference type="RefSeq" id="WP_081557065.1">
    <property type="nucleotide sequence ID" value="NZ_MUKV01000058.1"/>
</dbReference>
<evidence type="ECO:0000256" key="8">
    <source>
        <dbReference type="ARBA" id="ARBA00023136"/>
    </source>
</evidence>
<protein>
    <recommendedName>
        <fullName evidence="11">PapC N-terminal domain-containing protein</fullName>
    </recommendedName>
</protein>
<evidence type="ECO:0000259" key="11">
    <source>
        <dbReference type="Pfam" id="PF13954"/>
    </source>
</evidence>
<dbReference type="GO" id="GO:0009297">
    <property type="term" value="P:pilus assembly"/>
    <property type="evidence" value="ECO:0007669"/>
    <property type="project" value="InterPro"/>
</dbReference>
<dbReference type="Pfam" id="PF00577">
    <property type="entry name" value="Usher"/>
    <property type="match status" value="1"/>
</dbReference>